<dbReference type="Proteomes" id="UP000322873">
    <property type="component" value="Unassembled WGS sequence"/>
</dbReference>
<name>A0A5M9JLW5_MONFR</name>
<proteinExistence type="predicted"/>
<reference evidence="1 2" key="1">
    <citation type="submission" date="2019-06" db="EMBL/GenBank/DDBJ databases">
        <title>Genome Sequence of the Brown Rot Fungal Pathogen Monilinia fructicola.</title>
        <authorList>
            <person name="De Miccolis Angelini R.M."/>
            <person name="Landi L."/>
            <person name="Abate D."/>
            <person name="Pollastro S."/>
            <person name="Romanazzi G."/>
            <person name="Faretra F."/>
        </authorList>
    </citation>
    <scope>NUCLEOTIDE SEQUENCE [LARGE SCALE GENOMIC DNA]</scope>
    <source>
        <strain evidence="1 2">Mfrc123</strain>
    </source>
</reference>
<dbReference type="EMBL" id="VICG01000010">
    <property type="protein sequence ID" value="KAA8568035.1"/>
    <property type="molecule type" value="Genomic_DNA"/>
</dbReference>
<sequence>MITHSFTKHAPSHPEDLKEKDLIFREKLLPSRSQMNISPVDPKKINHLHSRSMHMPQHTSVHKRPPFIWKCPAKYDRRCPRSYPFSCKSPELHAMLIHSLHKPIVIVSFRLR</sequence>
<accession>A0A5M9JLW5</accession>
<evidence type="ECO:0000313" key="2">
    <source>
        <dbReference type="Proteomes" id="UP000322873"/>
    </source>
</evidence>
<organism evidence="1 2">
    <name type="scientific">Monilinia fructicola</name>
    <name type="common">Brown rot fungus</name>
    <name type="synonym">Ciboria fructicola</name>
    <dbReference type="NCBI Taxonomy" id="38448"/>
    <lineage>
        <taxon>Eukaryota</taxon>
        <taxon>Fungi</taxon>
        <taxon>Dikarya</taxon>
        <taxon>Ascomycota</taxon>
        <taxon>Pezizomycotina</taxon>
        <taxon>Leotiomycetes</taxon>
        <taxon>Helotiales</taxon>
        <taxon>Sclerotiniaceae</taxon>
        <taxon>Monilinia</taxon>
    </lineage>
</organism>
<keyword evidence="2" id="KW-1185">Reference proteome</keyword>
<gene>
    <name evidence="1" type="ORF">EYC84_008455</name>
</gene>
<evidence type="ECO:0000313" key="1">
    <source>
        <dbReference type="EMBL" id="KAA8568035.1"/>
    </source>
</evidence>
<dbReference type="AlphaFoldDB" id="A0A5M9JLW5"/>
<comment type="caution">
    <text evidence="1">The sequence shown here is derived from an EMBL/GenBank/DDBJ whole genome shotgun (WGS) entry which is preliminary data.</text>
</comment>
<protein>
    <submittedName>
        <fullName evidence="1">Uncharacterized protein</fullName>
    </submittedName>
</protein>